<dbReference type="RefSeq" id="WP_191688140.1">
    <property type="nucleotide sequence ID" value="NZ_JACSQY010000001.1"/>
</dbReference>
<dbReference type="Pfam" id="PF05140">
    <property type="entry name" value="ResB"/>
    <property type="match status" value="2"/>
</dbReference>
<evidence type="ECO:0000256" key="5">
    <source>
        <dbReference type="ARBA" id="ARBA00023136"/>
    </source>
</evidence>
<gene>
    <name evidence="8" type="ORF">H9659_01530</name>
</gene>
<keyword evidence="3" id="KW-0201">Cytochrome c-type biogenesis</keyword>
<evidence type="ECO:0000256" key="6">
    <source>
        <dbReference type="SAM" id="Phobius"/>
    </source>
</evidence>
<keyword evidence="5 6" id="KW-0472">Membrane</keyword>
<organism evidence="8 9">
    <name type="scientific">Sporosarcina gallistercoris</name>
    <dbReference type="NCBI Taxonomy" id="2762245"/>
    <lineage>
        <taxon>Bacteria</taxon>
        <taxon>Bacillati</taxon>
        <taxon>Bacillota</taxon>
        <taxon>Bacilli</taxon>
        <taxon>Bacillales</taxon>
        <taxon>Caryophanaceae</taxon>
        <taxon>Sporosarcina</taxon>
    </lineage>
</organism>
<feature type="transmembrane region" description="Helical" evidence="6">
    <location>
        <begin position="469"/>
        <end position="489"/>
    </location>
</feature>
<name>A0ABR8PFS3_9BACL</name>
<evidence type="ECO:0000313" key="9">
    <source>
        <dbReference type="Proteomes" id="UP000659496"/>
    </source>
</evidence>
<feature type="transmembrane region" description="Helical" evidence="6">
    <location>
        <begin position="220"/>
        <end position="242"/>
    </location>
</feature>
<feature type="domain" description="ResB-like" evidence="7">
    <location>
        <begin position="444"/>
        <end position="522"/>
    </location>
</feature>
<dbReference type="EMBL" id="JACSQY010000001">
    <property type="protein sequence ID" value="MBD7907012.1"/>
    <property type="molecule type" value="Genomic_DNA"/>
</dbReference>
<feature type="domain" description="ResB-like" evidence="7">
    <location>
        <begin position="65"/>
        <end position="428"/>
    </location>
</feature>
<reference evidence="8 9" key="1">
    <citation type="submission" date="2020-08" db="EMBL/GenBank/DDBJ databases">
        <title>A Genomic Blueprint of the Chicken Gut Microbiome.</title>
        <authorList>
            <person name="Gilroy R."/>
            <person name="Ravi A."/>
            <person name="Getino M."/>
            <person name="Pursley I."/>
            <person name="Horton D.L."/>
            <person name="Alikhan N.-F."/>
            <person name="Baker D."/>
            <person name="Gharbi K."/>
            <person name="Hall N."/>
            <person name="Watson M."/>
            <person name="Adriaenssens E.M."/>
            <person name="Foster-Nyarko E."/>
            <person name="Jarju S."/>
            <person name="Secka A."/>
            <person name="Antonio M."/>
            <person name="Oren A."/>
            <person name="Chaudhuri R."/>
            <person name="La Ragione R.M."/>
            <person name="Hildebrand F."/>
            <person name="Pallen M.J."/>
        </authorList>
    </citation>
    <scope>NUCLEOTIDE SEQUENCE [LARGE SCALE GENOMIC DNA]</scope>
    <source>
        <strain evidence="8 9">Sa3CUA8</strain>
    </source>
</reference>
<evidence type="ECO:0000256" key="3">
    <source>
        <dbReference type="ARBA" id="ARBA00022748"/>
    </source>
</evidence>
<dbReference type="PANTHER" id="PTHR31566">
    <property type="entry name" value="CYTOCHROME C BIOGENESIS PROTEIN CCS1, CHLOROPLASTIC"/>
    <property type="match status" value="1"/>
</dbReference>
<dbReference type="InterPro" id="IPR023494">
    <property type="entry name" value="Cyt_c_bgen_Ccs1/CcsB/ResB"/>
</dbReference>
<keyword evidence="9" id="KW-1185">Reference proteome</keyword>
<evidence type="ECO:0000256" key="1">
    <source>
        <dbReference type="ARBA" id="ARBA00004141"/>
    </source>
</evidence>
<evidence type="ECO:0000313" key="8">
    <source>
        <dbReference type="EMBL" id="MBD7907012.1"/>
    </source>
</evidence>
<feature type="transmembrane region" description="Helical" evidence="6">
    <location>
        <begin position="128"/>
        <end position="150"/>
    </location>
</feature>
<dbReference type="PANTHER" id="PTHR31566:SF0">
    <property type="entry name" value="CYTOCHROME C BIOGENESIS PROTEIN CCS1, CHLOROPLASTIC"/>
    <property type="match status" value="1"/>
</dbReference>
<accession>A0ABR8PFS3</accession>
<evidence type="ECO:0000256" key="4">
    <source>
        <dbReference type="ARBA" id="ARBA00022989"/>
    </source>
</evidence>
<feature type="transmembrane region" description="Helical" evidence="6">
    <location>
        <begin position="58"/>
        <end position="85"/>
    </location>
</feature>
<proteinExistence type="predicted"/>
<keyword evidence="4 6" id="KW-1133">Transmembrane helix</keyword>
<protein>
    <submittedName>
        <fullName evidence="8">Cytochrome c biogenesis protein ResB</fullName>
    </submittedName>
</protein>
<comment type="subcellular location">
    <subcellularLocation>
        <location evidence="1">Membrane</location>
        <topology evidence="1">Multi-pass membrane protein</topology>
    </subcellularLocation>
</comment>
<comment type="caution">
    <text evidence="8">The sequence shown here is derived from an EMBL/GenBank/DDBJ whole genome shotgun (WGS) entry which is preliminary data.</text>
</comment>
<evidence type="ECO:0000256" key="2">
    <source>
        <dbReference type="ARBA" id="ARBA00022692"/>
    </source>
</evidence>
<keyword evidence="2 6" id="KW-0812">Transmembrane</keyword>
<dbReference type="Proteomes" id="UP000659496">
    <property type="component" value="Unassembled WGS sequence"/>
</dbReference>
<evidence type="ECO:0000259" key="7">
    <source>
        <dbReference type="Pfam" id="PF05140"/>
    </source>
</evidence>
<dbReference type="InterPro" id="IPR007816">
    <property type="entry name" value="ResB-like_domain"/>
</dbReference>
<sequence>MSKIKCQCGHENPFGTVLCEKCGRPLTDEAQNSKMVDMRYEGSARRSQTYKKSIIDKIWNFFSSVKIGVSIIVAVLSTSAIGTIFPQKFYVPVDGNDPSAYLEYYERLYGTVGKLYYQLGFYDMYNSWWFKILIGMLGTSIIIASLDRVIPLYKSLKKQRTKRHPSFMKRQRIYGESEITDADESLINAEKALKDLRYKVKVEDGAILAEKNRFGRWGPYVNHTGLIIFLLGVLMRGIPGFYVDETMWIREGETREIPGAPGYLLENVDFSVETYSKDEADEVFGEALEKNGAIVSEFKSDVKLYKEKEGSLPGSSDVEFIKEYPIIVNKPLKFDGYSIFQMDYKTGELKTMTFTLVNKKTEQSLGEFTIDLNEPAKEYDLGSGSSIELMEYYADYDGIVDGQPSSKSPIPNNPAFIFNMKTPEHPDGEKSFVAIRQTLEVEPNDYEAKFLSAETRDASGLTIRKDKTIYILLLGGIIFMIGVIQGSYWQHRRIWIQKGTGSEMLIAAHTNKNWYTLKKDLDKVKEVAALPTYTDKQDKEAVTDTTEGETN</sequence>